<sequence length="470" mass="54037">MENFENERVIEDVPLEKFEPTLGMLFDGYKEMFEFYKAYGRQEGFPMKKLTTKIGGCVNEEGKWILRTLNLQHNHGLSPDKARYFPCNRRISASVKKRIEMNDSAGINIAQNFNSIVVEDGEHENVSFLEKDCRNFVNKARRLQLGEGDAMAILKYFETKQAECNEFFFSIDLDEQDRLKNVFWVDRRSRAAYKYFGDIVTFDTTYLTNKYEMPFAPFVGVNHHGQSILLGCVDYVGSIYEISESLGQGKKKNFEVVFDETECEVSCICSKFQFRGILCRHALSVLIRHGIEIFPEMYILSRWRKDVKRCYSKDLPKQIRCASVETTAIGEVSCSSNNIEHVINDPVAARRKGRPLCLRKQSSLRKKPAQKNKTAEKNKDLQENASASFEMANEVSTQQSNMAMVPVYPFQVGGNNIYQPIPYSWNTQSVPTYALQSHYSSPSMTYEGSASGNFQQLLHQQCNEDNNRRN</sequence>
<organism evidence="1 2">
    <name type="scientific">Citrus sinensis</name>
    <name type="common">Sweet orange</name>
    <name type="synonym">Citrus aurantium var. sinensis</name>
    <dbReference type="NCBI Taxonomy" id="2711"/>
    <lineage>
        <taxon>Eukaryota</taxon>
        <taxon>Viridiplantae</taxon>
        <taxon>Streptophyta</taxon>
        <taxon>Embryophyta</taxon>
        <taxon>Tracheophyta</taxon>
        <taxon>Spermatophyta</taxon>
        <taxon>Magnoliopsida</taxon>
        <taxon>eudicotyledons</taxon>
        <taxon>Gunneridae</taxon>
        <taxon>Pentapetalae</taxon>
        <taxon>rosids</taxon>
        <taxon>malvids</taxon>
        <taxon>Sapindales</taxon>
        <taxon>Rutaceae</taxon>
        <taxon>Aurantioideae</taxon>
        <taxon>Citrus</taxon>
    </lineage>
</organism>
<keyword evidence="2" id="KW-1185">Reference proteome</keyword>
<protein>
    <submittedName>
        <fullName evidence="1">Uncharacterized protein</fullName>
    </submittedName>
</protein>
<dbReference type="EMBL" id="CM039178">
    <property type="protein sequence ID" value="KAH9678669.1"/>
    <property type="molecule type" value="Genomic_DNA"/>
</dbReference>
<gene>
    <name evidence="1" type="ORF">KPL71_025811</name>
</gene>
<proteinExistence type="predicted"/>
<reference evidence="2" key="1">
    <citation type="journal article" date="2023" name="Hortic. Res.">
        <title>A chromosome-level phased genome enabling allele-level studies in sweet orange: a case study on citrus Huanglongbing tolerance.</title>
        <authorList>
            <person name="Wu B."/>
            <person name="Yu Q."/>
            <person name="Deng Z."/>
            <person name="Duan Y."/>
            <person name="Luo F."/>
            <person name="Gmitter F. Jr."/>
        </authorList>
    </citation>
    <scope>NUCLEOTIDE SEQUENCE [LARGE SCALE GENOMIC DNA]</scope>
    <source>
        <strain evidence="2">cv. Valencia</strain>
    </source>
</reference>
<accession>A0ACB8HV24</accession>
<evidence type="ECO:0000313" key="2">
    <source>
        <dbReference type="Proteomes" id="UP000829398"/>
    </source>
</evidence>
<evidence type="ECO:0000313" key="1">
    <source>
        <dbReference type="EMBL" id="KAH9678669.1"/>
    </source>
</evidence>
<dbReference type="Proteomes" id="UP000829398">
    <property type="component" value="Chromosome 9"/>
</dbReference>
<name>A0ACB8HV24_CITSI</name>
<comment type="caution">
    <text evidence="1">The sequence shown here is derived from an EMBL/GenBank/DDBJ whole genome shotgun (WGS) entry which is preliminary data.</text>
</comment>